<evidence type="ECO:0000256" key="2">
    <source>
        <dbReference type="ARBA" id="ARBA00023163"/>
    </source>
</evidence>
<dbReference type="OrthoDB" id="1189000at2"/>
<sequence length="326" mass="36671">MKEVVYHFSTDTKWAEELAISLGGFTQGNFTTVPANVFTGTHYTLKISENISAVMADVTYHQDVLFKVRNKENDFALVFFNLTEGKLIHIMDDVSRSVGRWIYNLAIVDSELDIDFLIKSGSKSYGISILIKKDILREYLSKAGILTEILNKVFDQKQNTVLHYTQMSSNSWHIINEFRKNTAGSLSFDLLLSALVYNLLADCLDDIMKKEITISKVLRSDITMIFISQSNLVKKQEGLFPGITALAAEANMSETKYKQLYKKITGQTPNAFFLNNKLELARDLLASGQYTIGELAEKLSFTNASHLSGQFKACFGMSPKEYIASL</sequence>
<gene>
    <name evidence="4" type="ORF">CPT03_04385</name>
</gene>
<dbReference type="Gene3D" id="1.10.10.60">
    <property type="entry name" value="Homeodomain-like"/>
    <property type="match status" value="1"/>
</dbReference>
<dbReference type="SMART" id="SM00342">
    <property type="entry name" value="HTH_ARAC"/>
    <property type="match status" value="1"/>
</dbReference>
<dbReference type="InterPro" id="IPR018060">
    <property type="entry name" value="HTH_AraC"/>
</dbReference>
<feature type="domain" description="HTH araC/xylS-type" evidence="3">
    <location>
        <begin position="243"/>
        <end position="325"/>
    </location>
</feature>
<keyword evidence="2" id="KW-0804">Transcription</keyword>
<accession>A0A2D1U2D7</accession>
<proteinExistence type="predicted"/>
<keyword evidence="1" id="KW-0805">Transcription regulation</keyword>
<dbReference type="EMBL" id="CP024091">
    <property type="protein sequence ID" value="ATP55759.1"/>
    <property type="molecule type" value="Genomic_DNA"/>
</dbReference>
<dbReference type="InterPro" id="IPR053142">
    <property type="entry name" value="PchR_regulatory_protein"/>
</dbReference>
<dbReference type="PANTHER" id="PTHR47893">
    <property type="entry name" value="REGULATORY PROTEIN PCHR"/>
    <property type="match status" value="1"/>
</dbReference>
<dbReference type="KEGG" id="pgs:CPT03_04385"/>
<dbReference type="AlphaFoldDB" id="A0A2D1U2D7"/>
<reference evidence="4 5" key="1">
    <citation type="submission" date="2017-10" db="EMBL/GenBank/DDBJ databases">
        <title>Whole genome of Pedobacter ginsengisoli T01R-27 isolated from tomato rhizosphere.</title>
        <authorList>
            <person name="Weon H.-Y."/>
            <person name="Lee S.A."/>
            <person name="Sang M.K."/>
            <person name="Song J."/>
        </authorList>
    </citation>
    <scope>NUCLEOTIDE SEQUENCE [LARGE SCALE GENOMIC DNA]</scope>
    <source>
        <strain evidence="4 5">T01R-27</strain>
    </source>
</reference>
<dbReference type="PROSITE" id="PS01124">
    <property type="entry name" value="HTH_ARAC_FAMILY_2"/>
    <property type="match status" value="1"/>
</dbReference>
<evidence type="ECO:0000313" key="4">
    <source>
        <dbReference type="EMBL" id="ATP55759.1"/>
    </source>
</evidence>
<dbReference type="Proteomes" id="UP000223749">
    <property type="component" value="Chromosome"/>
</dbReference>
<dbReference type="GO" id="GO:0003700">
    <property type="term" value="F:DNA-binding transcription factor activity"/>
    <property type="evidence" value="ECO:0007669"/>
    <property type="project" value="InterPro"/>
</dbReference>
<protein>
    <submittedName>
        <fullName evidence="4">Transcriptional regulator</fullName>
    </submittedName>
</protein>
<evidence type="ECO:0000259" key="3">
    <source>
        <dbReference type="PROSITE" id="PS01124"/>
    </source>
</evidence>
<evidence type="ECO:0000313" key="5">
    <source>
        <dbReference type="Proteomes" id="UP000223749"/>
    </source>
</evidence>
<dbReference type="InterPro" id="IPR009057">
    <property type="entry name" value="Homeodomain-like_sf"/>
</dbReference>
<dbReference type="GO" id="GO:0043565">
    <property type="term" value="F:sequence-specific DNA binding"/>
    <property type="evidence" value="ECO:0007669"/>
    <property type="project" value="InterPro"/>
</dbReference>
<dbReference type="RefSeq" id="WP_099437704.1">
    <property type="nucleotide sequence ID" value="NZ_CP024091.1"/>
</dbReference>
<dbReference type="SUPFAM" id="SSF46689">
    <property type="entry name" value="Homeodomain-like"/>
    <property type="match status" value="1"/>
</dbReference>
<name>A0A2D1U2D7_9SPHI</name>
<keyword evidence="5" id="KW-1185">Reference proteome</keyword>
<dbReference type="Pfam" id="PF12833">
    <property type="entry name" value="HTH_18"/>
    <property type="match status" value="1"/>
</dbReference>
<organism evidence="4 5">
    <name type="scientific">Pedobacter ginsengisoli</name>
    <dbReference type="NCBI Taxonomy" id="363852"/>
    <lineage>
        <taxon>Bacteria</taxon>
        <taxon>Pseudomonadati</taxon>
        <taxon>Bacteroidota</taxon>
        <taxon>Sphingobacteriia</taxon>
        <taxon>Sphingobacteriales</taxon>
        <taxon>Sphingobacteriaceae</taxon>
        <taxon>Pedobacter</taxon>
    </lineage>
</organism>
<evidence type="ECO:0000256" key="1">
    <source>
        <dbReference type="ARBA" id="ARBA00023015"/>
    </source>
</evidence>
<dbReference type="PANTHER" id="PTHR47893:SF1">
    <property type="entry name" value="REGULATORY PROTEIN PCHR"/>
    <property type="match status" value="1"/>
</dbReference>